<organism evidence="11 12">
    <name type="scientific">Arcanobacterium hippocoleae</name>
    <dbReference type="NCBI Taxonomy" id="149017"/>
    <lineage>
        <taxon>Bacteria</taxon>
        <taxon>Bacillati</taxon>
        <taxon>Actinomycetota</taxon>
        <taxon>Actinomycetes</taxon>
        <taxon>Actinomycetales</taxon>
        <taxon>Actinomycetaceae</taxon>
        <taxon>Arcanobacterium</taxon>
    </lineage>
</organism>
<dbReference type="SUPFAM" id="SSF52266">
    <property type="entry name" value="SGNH hydrolase"/>
    <property type="match status" value="1"/>
</dbReference>
<dbReference type="RefSeq" id="WP_309957045.1">
    <property type="nucleotide sequence ID" value="NZ_CP136414.1"/>
</dbReference>
<evidence type="ECO:0000256" key="3">
    <source>
        <dbReference type="ARBA" id="ARBA00022679"/>
    </source>
</evidence>
<dbReference type="PANTHER" id="PTHR23028">
    <property type="entry name" value="ACETYLTRANSFERASE"/>
    <property type="match status" value="1"/>
</dbReference>
<evidence type="ECO:0000256" key="1">
    <source>
        <dbReference type="ARBA" id="ARBA00004651"/>
    </source>
</evidence>
<evidence type="ECO:0000256" key="9">
    <source>
        <dbReference type="SAM" id="Phobius"/>
    </source>
</evidence>
<feature type="transmembrane region" description="Helical" evidence="9">
    <location>
        <begin position="374"/>
        <end position="394"/>
    </location>
</feature>
<feature type="transmembrane region" description="Helical" evidence="9">
    <location>
        <begin position="47"/>
        <end position="67"/>
    </location>
</feature>
<dbReference type="InterPro" id="IPR050879">
    <property type="entry name" value="Acyltransferase_3"/>
</dbReference>
<feature type="transmembrane region" description="Helical" evidence="9">
    <location>
        <begin position="184"/>
        <end position="205"/>
    </location>
</feature>
<keyword evidence="12" id="KW-1185">Reference proteome</keyword>
<dbReference type="Gene3D" id="3.40.50.1110">
    <property type="entry name" value="SGNH hydrolase"/>
    <property type="match status" value="1"/>
</dbReference>
<feature type="transmembrane region" description="Helical" evidence="9">
    <location>
        <begin position="303"/>
        <end position="323"/>
    </location>
</feature>
<evidence type="ECO:0000259" key="10">
    <source>
        <dbReference type="Pfam" id="PF01757"/>
    </source>
</evidence>
<name>A0ABU1T3L1_9ACTO</name>
<dbReference type="Proteomes" id="UP001266099">
    <property type="component" value="Unassembled WGS sequence"/>
</dbReference>
<sequence>MAQLSEVFTAKSRESGSTNLSNVFTNPLFSTPTAEKSGQKSVARPKIIGLDGLRAIAMIFVVLYHMFPETFAVGFIGVDVFFVISGFLITSLLLREAAIHGKVKICSFWMRRLRRIMPAVIFTTIVTAAFATILAALGPKSSTDATTGLLWQISGAFSGTYNWFTIAHSSSYFDATNPILLTNLWSLAIELQFYIFWPLCLWAIVRFVKDLKTRFGLAAGIAIISAVWYQLLLFFPAANPTRAYVGTDSHLFGLMIGTSLALALPEIMVCPRKTAKTYWGWISLGALLALLILVAFAPDDTWFYPWGMVLAALLTMLIIRGILPDNTAQPSLLIGMILQSTPFTWLGVRSYGIYLWHWPLLVIGIYTLPISRTTLALIVIPLSVLLADISYRFIEQPIRKKTFLGWCKERLAFSHKIFVTISVFATLLTSIAFFGAATASNTTSAQEIVAKGAAHLNAQKSANQDAEKKSPSAPTSQAEQKPATPATPEKPKAKSAPPQHVPTDPPIGELGVQPRVSGNDVTIIGDSVTLASAPAILAQFPGAQIDASVSRSAAVAPKILRNLKAAGNLRKYVVISLATNAIIKPETIDELLQIAGAAHKFVFVTGFAPKYATWVPIANEHIKQAATEHPQEIAVADWAAIAPNHLAEFAGDKIHPGENAARYYANEIARALNSFSSENSH</sequence>
<keyword evidence="6 9" id="KW-0472">Membrane</keyword>
<evidence type="ECO:0000256" key="2">
    <source>
        <dbReference type="ARBA" id="ARBA00022475"/>
    </source>
</evidence>
<dbReference type="Pfam" id="PF01757">
    <property type="entry name" value="Acyl_transf_3"/>
    <property type="match status" value="1"/>
</dbReference>
<feature type="transmembrane region" description="Helical" evidence="9">
    <location>
        <begin position="343"/>
        <end position="368"/>
    </location>
</feature>
<feature type="transmembrane region" description="Helical" evidence="9">
    <location>
        <begin position="415"/>
        <end position="437"/>
    </location>
</feature>
<keyword evidence="5 9" id="KW-1133">Transmembrane helix</keyword>
<proteinExistence type="predicted"/>
<feature type="transmembrane region" description="Helical" evidence="9">
    <location>
        <begin position="116"/>
        <end position="137"/>
    </location>
</feature>
<dbReference type="EMBL" id="JAVDUJ010000001">
    <property type="protein sequence ID" value="MDR6939953.1"/>
    <property type="molecule type" value="Genomic_DNA"/>
</dbReference>
<keyword evidence="3" id="KW-0808">Transferase</keyword>
<protein>
    <submittedName>
        <fullName evidence="11">Peptidoglycan/LPS O-acetylase OafA/YrhL</fullName>
    </submittedName>
</protein>
<feature type="transmembrane region" description="Helical" evidence="9">
    <location>
        <begin position="250"/>
        <end position="271"/>
    </location>
</feature>
<feature type="domain" description="Acyltransferase 3" evidence="10">
    <location>
        <begin position="48"/>
        <end position="391"/>
    </location>
</feature>
<keyword evidence="2" id="KW-1003">Cell membrane</keyword>
<comment type="subcellular location">
    <subcellularLocation>
        <location evidence="1">Cell membrane</location>
        <topology evidence="1">Multi-pass membrane protein</topology>
    </subcellularLocation>
</comment>
<dbReference type="InterPro" id="IPR002656">
    <property type="entry name" value="Acyl_transf_3_dom"/>
</dbReference>
<feature type="transmembrane region" description="Helical" evidence="9">
    <location>
        <begin position="217"/>
        <end position="238"/>
    </location>
</feature>
<reference evidence="11 12" key="1">
    <citation type="submission" date="2023-07" db="EMBL/GenBank/DDBJ databases">
        <title>Sequencing the genomes of 1000 actinobacteria strains.</title>
        <authorList>
            <person name="Klenk H.-P."/>
        </authorList>
    </citation>
    <scope>NUCLEOTIDE SEQUENCE [LARGE SCALE GENOMIC DNA]</scope>
    <source>
        <strain evidence="11 12">DSM 15539</strain>
    </source>
</reference>
<keyword evidence="4 9" id="KW-0812">Transmembrane</keyword>
<evidence type="ECO:0000256" key="6">
    <source>
        <dbReference type="ARBA" id="ARBA00023136"/>
    </source>
</evidence>
<accession>A0ABU1T3L1</accession>
<evidence type="ECO:0000313" key="11">
    <source>
        <dbReference type="EMBL" id="MDR6939953.1"/>
    </source>
</evidence>
<keyword evidence="7" id="KW-0012">Acyltransferase</keyword>
<feature type="transmembrane region" description="Helical" evidence="9">
    <location>
        <begin position="73"/>
        <end position="95"/>
    </location>
</feature>
<dbReference type="InterPro" id="IPR036514">
    <property type="entry name" value="SGNH_hydro_sf"/>
</dbReference>
<feature type="region of interest" description="Disordered" evidence="8">
    <location>
        <begin position="459"/>
        <end position="514"/>
    </location>
</feature>
<gene>
    <name evidence="11" type="ORF">J2S36_001496</name>
</gene>
<feature type="transmembrane region" description="Helical" evidence="9">
    <location>
        <begin position="278"/>
        <end position="297"/>
    </location>
</feature>
<evidence type="ECO:0000256" key="4">
    <source>
        <dbReference type="ARBA" id="ARBA00022692"/>
    </source>
</evidence>
<evidence type="ECO:0000256" key="8">
    <source>
        <dbReference type="SAM" id="MobiDB-lite"/>
    </source>
</evidence>
<dbReference type="PANTHER" id="PTHR23028:SF53">
    <property type="entry name" value="ACYL_TRANSF_3 DOMAIN-CONTAINING PROTEIN"/>
    <property type="match status" value="1"/>
</dbReference>
<evidence type="ECO:0000313" key="12">
    <source>
        <dbReference type="Proteomes" id="UP001266099"/>
    </source>
</evidence>
<evidence type="ECO:0000256" key="5">
    <source>
        <dbReference type="ARBA" id="ARBA00022989"/>
    </source>
</evidence>
<evidence type="ECO:0000256" key="7">
    <source>
        <dbReference type="ARBA" id="ARBA00023315"/>
    </source>
</evidence>
<comment type="caution">
    <text evidence="11">The sequence shown here is derived from an EMBL/GenBank/DDBJ whole genome shotgun (WGS) entry which is preliminary data.</text>
</comment>